<dbReference type="PROSITE" id="PS51063">
    <property type="entry name" value="HTH_CRP_2"/>
    <property type="match status" value="1"/>
</dbReference>
<evidence type="ECO:0000259" key="4">
    <source>
        <dbReference type="PROSITE" id="PS50042"/>
    </source>
</evidence>
<dbReference type="InterPro" id="IPR012318">
    <property type="entry name" value="HTH_CRP"/>
</dbReference>
<sequence>MPLPSPLPSAFLSPSLHLSEDMAATDGSNLLAALSEEELAGLRAVSGTRRIPAGSLVFRQGDHHEGIFIILSGRVRIFYTGPVGREITLAYWSPGNFIGGPEMFGGSQHMWSGIAIRQTEVMAVRGTDLRRLIERSSRLGLAMVDAMVHKGKCMSALIHMLGTRSASERLARLLVLMGEMDGRRHEGGIAIGRSLTQEDLARMVGSTRQWVGSTLDKFRRTGLVEVTPNRILIRDEVGLRHFTQ</sequence>
<evidence type="ECO:0000313" key="6">
    <source>
        <dbReference type="EMBL" id="SEH33963.1"/>
    </source>
</evidence>
<dbReference type="InterPro" id="IPR050397">
    <property type="entry name" value="Env_Response_Regulators"/>
</dbReference>
<proteinExistence type="predicted"/>
<dbReference type="SMART" id="SM00100">
    <property type="entry name" value="cNMP"/>
    <property type="match status" value="1"/>
</dbReference>
<dbReference type="InterPro" id="IPR014710">
    <property type="entry name" value="RmlC-like_jellyroll"/>
</dbReference>
<dbReference type="GO" id="GO:0003677">
    <property type="term" value="F:DNA binding"/>
    <property type="evidence" value="ECO:0007669"/>
    <property type="project" value="UniProtKB-KW"/>
</dbReference>
<dbReference type="InterPro" id="IPR036388">
    <property type="entry name" value="WH-like_DNA-bd_sf"/>
</dbReference>
<dbReference type="EMBL" id="FNWO01000005">
    <property type="protein sequence ID" value="SEH33963.1"/>
    <property type="molecule type" value="Genomic_DNA"/>
</dbReference>
<evidence type="ECO:0000256" key="3">
    <source>
        <dbReference type="ARBA" id="ARBA00023163"/>
    </source>
</evidence>
<keyword evidence="3" id="KW-0804">Transcription</keyword>
<dbReference type="SMART" id="SM00419">
    <property type="entry name" value="HTH_CRP"/>
    <property type="match status" value="1"/>
</dbReference>
<name>A0A1H6HJ21_MAGFU</name>
<dbReference type="GO" id="GO:0003700">
    <property type="term" value="F:DNA-binding transcription factor activity"/>
    <property type="evidence" value="ECO:0007669"/>
    <property type="project" value="TreeGrafter"/>
</dbReference>
<dbReference type="Pfam" id="PF13545">
    <property type="entry name" value="HTH_Crp_2"/>
    <property type="match status" value="1"/>
</dbReference>
<dbReference type="Pfam" id="PF00027">
    <property type="entry name" value="cNMP_binding"/>
    <property type="match status" value="1"/>
</dbReference>
<evidence type="ECO:0000313" key="7">
    <source>
        <dbReference type="Proteomes" id="UP000182983"/>
    </source>
</evidence>
<dbReference type="RefSeq" id="WP_074767078.1">
    <property type="nucleotide sequence ID" value="NZ_FNWO01000005.1"/>
</dbReference>
<dbReference type="Proteomes" id="UP000182983">
    <property type="component" value="Unassembled WGS sequence"/>
</dbReference>
<gene>
    <name evidence="6" type="ORF">SAMN04244559_01483</name>
</gene>
<dbReference type="OrthoDB" id="3525895at2"/>
<evidence type="ECO:0000259" key="5">
    <source>
        <dbReference type="PROSITE" id="PS51063"/>
    </source>
</evidence>
<dbReference type="GO" id="GO:0005829">
    <property type="term" value="C:cytosol"/>
    <property type="evidence" value="ECO:0007669"/>
    <property type="project" value="TreeGrafter"/>
</dbReference>
<keyword evidence="6" id="KW-0418">Kinase</keyword>
<evidence type="ECO:0000256" key="1">
    <source>
        <dbReference type="ARBA" id="ARBA00023015"/>
    </source>
</evidence>
<feature type="domain" description="HTH crp-type" evidence="5">
    <location>
        <begin position="164"/>
        <end position="237"/>
    </location>
</feature>
<dbReference type="AlphaFoldDB" id="A0A1H6HJ21"/>
<protein>
    <submittedName>
        <fullName evidence="6">cAMP-binding domain of CRP or a regulatory subunit of cAMP-dependent protein kinases</fullName>
    </submittedName>
</protein>
<feature type="domain" description="Cyclic nucleotide-binding" evidence="4">
    <location>
        <begin position="30"/>
        <end position="150"/>
    </location>
</feature>
<dbReference type="SUPFAM" id="SSF51206">
    <property type="entry name" value="cAMP-binding domain-like"/>
    <property type="match status" value="1"/>
</dbReference>
<dbReference type="Gene3D" id="2.60.120.10">
    <property type="entry name" value="Jelly Rolls"/>
    <property type="match status" value="1"/>
</dbReference>
<dbReference type="PANTHER" id="PTHR24567">
    <property type="entry name" value="CRP FAMILY TRANSCRIPTIONAL REGULATORY PROTEIN"/>
    <property type="match status" value="1"/>
</dbReference>
<dbReference type="SUPFAM" id="SSF46785">
    <property type="entry name" value="Winged helix' DNA-binding domain"/>
    <property type="match status" value="1"/>
</dbReference>
<keyword evidence="1" id="KW-0805">Transcription regulation</keyword>
<dbReference type="GO" id="GO:0016301">
    <property type="term" value="F:kinase activity"/>
    <property type="evidence" value="ECO:0007669"/>
    <property type="project" value="UniProtKB-KW"/>
</dbReference>
<dbReference type="InterPro" id="IPR036390">
    <property type="entry name" value="WH_DNA-bd_sf"/>
</dbReference>
<reference evidence="7" key="1">
    <citation type="submission" date="2016-10" db="EMBL/GenBank/DDBJ databases">
        <authorList>
            <person name="Varghese N."/>
            <person name="Submissions S."/>
        </authorList>
    </citation>
    <scope>NUCLEOTIDE SEQUENCE [LARGE SCALE GENOMIC DNA]</scope>
    <source>
        <strain evidence="7">DSM 13234</strain>
    </source>
</reference>
<dbReference type="InterPro" id="IPR000595">
    <property type="entry name" value="cNMP-bd_dom"/>
</dbReference>
<keyword evidence="2" id="KW-0238">DNA-binding</keyword>
<organism evidence="6 7">
    <name type="scientific">Magnetospirillum fulvum</name>
    <name type="common">Rhodospirillum fulvum</name>
    <dbReference type="NCBI Taxonomy" id="1082"/>
    <lineage>
        <taxon>Bacteria</taxon>
        <taxon>Pseudomonadati</taxon>
        <taxon>Pseudomonadota</taxon>
        <taxon>Alphaproteobacteria</taxon>
        <taxon>Rhodospirillales</taxon>
        <taxon>Rhodospirillaceae</taxon>
        <taxon>Magnetospirillum</taxon>
    </lineage>
</organism>
<accession>A0A1H6HJ21</accession>
<dbReference type="PROSITE" id="PS50042">
    <property type="entry name" value="CNMP_BINDING_3"/>
    <property type="match status" value="1"/>
</dbReference>
<keyword evidence="7" id="KW-1185">Reference proteome</keyword>
<dbReference type="Gene3D" id="1.10.10.10">
    <property type="entry name" value="Winged helix-like DNA-binding domain superfamily/Winged helix DNA-binding domain"/>
    <property type="match status" value="1"/>
</dbReference>
<evidence type="ECO:0000256" key="2">
    <source>
        <dbReference type="ARBA" id="ARBA00023125"/>
    </source>
</evidence>
<keyword evidence="6" id="KW-0808">Transferase</keyword>
<dbReference type="PANTHER" id="PTHR24567:SF68">
    <property type="entry name" value="DNA-BINDING TRANSCRIPTIONAL DUAL REGULATOR CRP"/>
    <property type="match status" value="1"/>
</dbReference>
<dbReference type="InterPro" id="IPR018490">
    <property type="entry name" value="cNMP-bd_dom_sf"/>
</dbReference>
<dbReference type="CDD" id="cd00038">
    <property type="entry name" value="CAP_ED"/>
    <property type="match status" value="1"/>
</dbReference>